<protein>
    <recommendedName>
        <fullName evidence="7">tRNA (guanine(26)-N(2))-dimethyltransferase</fullName>
        <ecNumber evidence="7">2.1.1.216</ecNumber>
    </recommendedName>
</protein>
<dbReference type="GO" id="GO:0002940">
    <property type="term" value="P:tRNA N2-guanine methylation"/>
    <property type="evidence" value="ECO:0007669"/>
    <property type="project" value="TreeGrafter"/>
</dbReference>
<organism evidence="12 13">
    <name type="scientific">Saponaria officinalis</name>
    <name type="common">Common soapwort</name>
    <name type="synonym">Lychnis saponaria</name>
    <dbReference type="NCBI Taxonomy" id="3572"/>
    <lineage>
        <taxon>Eukaryota</taxon>
        <taxon>Viridiplantae</taxon>
        <taxon>Streptophyta</taxon>
        <taxon>Embryophyta</taxon>
        <taxon>Tracheophyta</taxon>
        <taxon>Spermatophyta</taxon>
        <taxon>Magnoliopsida</taxon>
        <taxon>eudicotyledons</taxon>
        <taxon>Gunneridae</taxon>
        <taxon>Pentapetalae</taxon>
        <taxon>Caryophyllales</taxon>
        <taxon>Caryophyllaceae</taxon>
        <taxon>Caryophylleae</taxon>
        <taxon>Saponaria</taxon>
    </lineage>
</organism>
<dbReference type="Pfam" id="PF02005">
    <property type="entry name" value="TRM"/>
    <property type="match status" value="1"/>
</dbReference>
<evidence type="ECO:0000256" key="2">
    <source>
        <dbReference type="ARBA" id="ARBA00022603"/>
    </source>
</evidence>
<dbReference type="AlphaFoldDB" id="A0AAW1I5L6"/>
<dbReference type="GO" id="GO:0005634">
    <property type="term" value="C:nucleus"/>
    <property type="evidence" value="ECO:0007669"/>
    <property type="project" value="TreeGrafter"/>
</dbReference>
<dbReference type="EC" id="2.1.1.216" evidence="7"/>
<evidence type="ECO:0000256" key="6">
    <source>
        <dbReference type="ARBA" id="ARBA00022884"/>
    </source>
</evidence>
<sequence>MPSIAMVGLPSQKHYLHGTWKCLLAEITVAKFPNRILVYGVEGGSPVFFETLMDVVPKYTRQVNNRDISIAVLRTFIKKRKEDHEAFVSRNAKGGPKTSEKKSPASGSEEAPAKSEVNNVNGIHDGNSAEPLADEACGATPEEPKNTTKVKDQRELKPIRVLEALSASGLRALRYTREVEGVDKVVALDNDEASVEACGRNIKYNGSVASKKVESNLADARVYMLTHPNEFDVVDLDPYGSPSVFLDSAVQSVADGGMLMCTAMDMAVLCGGGSPVFFDTDGRGFGIYPTVYALGMLLIYYLLSH</sequence>
<dbReference type="GO" id="GO:0160104">
    <property type="term" value="F:tRNA (guanine(26)-N2)-dimethyltransferase activity"/>
    <property type="evidence" value="ECO:0007669"/>
    <property type="project" value="UniProtKB-EC"/>
</dbReference>
<reference evidence="12" key="1">
    <citation type="submission" date="2024-03" db="EMBL/GenBank/DDBJ databases">
        <title>WGS assembly of Saponaria officinalis var. Norfolk2.</title>
        <authorList>
            <person name="Jenkins J."/>
            <person name="Shu S."/>
            <person name="Grimwood J."/>
            <person name="Barry K."/>
            <person name="Goodstein D."/>
            <person name="Schmutz J."/>
            <person name="Leebens-Mack J."/>
            <person name="Osbourn A."/>
        </authorList>
    </citation>
    <scope>NUCLEOTIDE SEQUENCE [LARGE SCALE GENOMIC DNA]</scope>
    <source>
        <strain evidence="12">JIC</strain>
    </source>
</reference>
<name>A0AAW1I5L6_SAPOF</name>
<evidence type="ECO:0000256" key="8">
    <source>
        <dbReference type="ARBA" id="ARBA00051897"/>
    </source>
</evidence>
<keyword evidence="13" id="KW-1185">Reference proteome</keyword>
<dbReference type="PROSITE" id="PS51626">
    <property type="entry name" value="SAM_MT_TRM1"/>
    <property type="match status" value="1"/>
</dbReference>
<dbReference type="PANTHER" id="PTHR10631">
    <property type="entry name" value="N 2 ,N 2 -DIMETHYLGUANOSINE TRNA METHYLTRANSFERASE"/>
    <property type="match status" value="1"/>
</dbReference>
<dbReference type="InterPro" id="IPR029063">
    <property type="entry name" value="SAM-dependent_MTases_sf"/>
</dbReference>
<feature type="compositionally biased region" description="Basic and acidic residues" evidence="10">
    <location>
        <begin position="142"/>
        <end position="152"/>
    </location>
</feature>
<evidence type="ECO:0000256" key="1">
    <source>
        <dbReference type="ARBA" id="ARBA00022555"/>
    </source>
</evidence>
<dbReference type="InterPro" id="IPR002905">
    <property type="entry name" value="Trm1"/>
</dbReference>
<keyword evidence="11" id="KW-1133">Transmembrane helix</keyword>
<evidence type="ECO:0000313" key="13">
    <source>
        <dbReference type="Proteomes" id="UP001443914"/>
    </source>
</evidence>
<dbReference type="Gene3D" id="3.40.50.150">
    <property type="entry name" value="Vaccinia Virus protein VP39"/>
    <property type="match status" value="1"/>
</dbReference>
<dbReference type="SUPFAM" id="SSF53335">
    <property type="entry name" value="S-adenosyl-L-methionine-dependent methyltransferases"/>
    <property type="match status" value="1"/>
</dbReference>
<evidence type="ECO:0000256" key="10">
    <source>
        <dbReference type="SAM" id="MobiDB-lite"/>
    </source>
</evidence>
<gene>
    <name evidence="12" type="ORF">RND81_10G193100</name>
</gene>
<accession>A0AAW1I5L6</accession>
<comment type="similarity">
    <text evidence="9">Belongs to the class I-like SAM-binding methyltransferase superfamily. Trm1 family.</text>
</comment>
<keyword evidence="4 9" id="KW-0949">S-adenosyl-L-methionine</keyword>
<proteinExistence type="inferred from homology"/>
<evidence type="ECO:0000256" key="7">
    <source>
        <dbReference type="ARBA" id="ARBA00039099"/>
    </source>
</evidence>
<keyword evidence="6 9" id="KW-0694">RNA-binding</keyword>
<dbReference type="CDD" id="cd02440">
    <property type="entry name" value="AdoMet_MTases"/>
    <property type="match status" value="1"/>
</dbReference>
<dbReference type="EMBL" id="JBDFQZ010000010">
    <property type="protein sequence ID" value="KAK9684193.1"/>
    <property type="molecule type" value="Genomic_DNA"/>
</dbReference>
<keyword evidence="11" id="KW-0812">Transmembrane</keyword>
<dbReference type="GO" id="GO:0000049">
    <property type="term" value="F:tRNA binding"/>
    <property type="evidence" value="ECO:0007669"/>
    <property type="project" value="UniProtKB-UniRule"/>
</dbReference>
<feature type="region of interest" description="Disordered" evidence="10">
    <location>
        <begin position="87"/>
        <end position="152"/>
    </location>
</feature>
<dbReference type="PANTHER" id="PTHR10631:SF3">
    <property type="entry name" value="TRNA (GUANINE(26)-N(2))-DIMETHYLTRANSFERASE"/>
    <property type="match status" value="1"/>
</dbReference>
<evidence type="ECO:0000256" key="5">
    <source>
        <dbReference type="ARBA" id="ARBA00022694"/>
    </source>
</evidence>
<evidence type="ECO:0000313" key="12">
    <source>
        <dbReference type="EMBL" id="KAK9684193.1"/>
    </source>
</evidence>
<evidence type="ECO:0000256" key="3">
    <source>
        <dbReference type="ARBA" id="ARBA00022679"/>
    </source>
</evidence>
<evidence type="ECO:0000256" key="4">
    <source>
        <dbReference type="ARBA" id="ARBA00022691"/>
    </source>
</evidence>
<keyword evidence="5 9" id="KW-0819">tRNA processing</keyword>
<keyword evidence="3 9" id="KW-0808">Transferase</keyword>
<keyword evidence="2 9" id="KW-0489">Methyltransferase</keyword>
<dbReference type="Proteomes" id="UP001443914">
    <property type="component" value="Unassembled WGS sequence"/>
</dbReference>
<feature type="transmembrane region" description="Helical" evidence="11">
    <location>
        <begin position="285"/>
        <end position="303"/>
    </location>
</feature>
<comment type="caution">
    <text evidence="12">The sequence shown here is derived from an EMBL/GenBank/DDBJ whole genome shotgun (WGS) entry which is preliminary data.</text>
</comment>
<evidence type="ECO:0000256" key="9">
    <source>
        <dbReference type="PROSITE-ProRule" id="PRU00958"/>
    </source>
</evidence>
<evidence type="ECO:0000256" key="11">
    <source>
        <dbReference type="SAM" id="Phobius"/>
    </source>
</evidence>
<comment type="catalytic activity">
    <reaction evidence="8">
        <text>guanosine(26) in tRNA + 2 S-adenosyl-L-methionine = N(2)-dimethylguanosine(26) in tRNA + 2 S-adenosyl-L-homocysteine + 2 H(+)</text>
        <dbReference type="Rhea" id="RHEA:43140"/>
        <dbReference type="Rhea" id="RHEA-COMP:10359"/>
        <dbReference type="Rhea" id="RHEA-COMP:10360"/>
        <dbReference type="ChEBI" id="CHEBI:15378"/>
        <dbReference type="ChEBI" id="CHEBI:57856"/>
        <dbReference type="ChEBI" id="CHEBI:59789"/>
        <dbReference type="ChEBI" id="CHEBI:74269"/>
        <dbReference type="ChEBI" id="CHEBI:74513"/>
        <dbReference type="EC" id="2.1.1.216"/>
    </reaction>
</comment>
<keyword evidence="11" id="KW-0472">Membrane</keyword>
<keyword evidence="1 9" id="KW-0820">tRNA-binding</keyword>